<dbReference type="InterPro" id="IPR025554">
    <property type="entry name" value="DUF4140"/>
</dbReference>
<dbReference type="AlphaFoldDB" id="A0A9P6C276"/>
<dbReference type="Pfam" id="PF13600">
    <property type="entry name" value="DUF4140"/>
    <property type="match status" value="1"/>
</dbReference>
<dbReference type="InterPro" id="IPR037291">
    <property type="entry name" value="DUF4139"/>
</dbReference>
<feature type="domain" description="DUF4140" evidence="3">
    <location>
        <begin position="23"/>
        <end position="113"/>
    </location>
</feature>
<feature type="coiled-coil region" evidence="1">
    <location>
        <begin position="142"/>
        <end position="169"/>
    </location>
</feature>
<dbReference type="EMBL" id="MU151157">
    <property type="protein sequence ID" value="KAF9448567.1"/>
    <property type="molecule type" value="Genomic_DNA"/>
</dbReference>
<gene>
    <name evidence="4" type="ORF">P691DRAFT_780803</name>
</gene>
<proteinExistence type="predicted"/>
<accession>A0A9P6C276</accession>
<evidence type="ECO:0000313" key="4">
    <source>
        <dbReference type="EMBL" id="KAF9448567.1"/>
    </source>
</evidence>
<organism evidence="4 5">
    <name type="scientific">Macrolepiota fuliginosa MF-IS2</name>
    <dbReference type="NCBI Taxonomy" id="1400762"/>
    <lineage>
        <taxon>Eukaryota</taxon>
        <taxon>Fungi</taxon>
        <taxon>Dikarya</taxon>
        <taxon>Basidiomycota</taxon>
        <taxon>Agaricomycotina</taxon>
        <taxon>Agaricomycetes</taxon>
        <taxon>Agaricomycetidae</taxon>
        <taxon>Agaricales</taxon>
        <taxon>Agaricineae</taxon>
        <taxon>Agaricaceae</taxon>
        <taxon>Macrolepiota</taxon>
    </lineage>
</organism>
<keyword evidence="1" id="KW-0175">Coiled coil</keyword>
<protein>
    <recommendedName>
        <fullName evidence="6">Mucoidy inhibitor A</fullName>
    </recommendedName>
</protein>
<evidence type="ECO:0000259" key="3">
    <source>
        <dbReference type="Pfam" id="PF13600"/>
    </source>
</evidence>
<keyword evidence="5" id="KW-1185">Reference proteome</keyword>
<evidence type="ECO:0000256" key="1">
    <source>
        <dbReference type="SAM" id="Coils"/>
    </source>
</evidence>
<comment type="caution">
    <text evidence="4">The sequence shown here is derived from an EMBL/GenBank/DDBJ whole genome shotgun (WGS) entry which is preliminary data.</text>
</comment>
<name>A0A9P6C276_9AGAR</name>
<evidence type="ECO:0000313" key="5">
    <source>
        <dbReference type="Proteomes" id="UP000807342"/>
    </source>
</evidence>
<reference evidence="4" key="1">
    <citation type="submission" date="2020-11" db="EMBL/GenBank/DDBJ databases">
        <authorList>
            <consortium name="DOE Joint Genome Institute"/>
            <person name="Ahrendt S."/>
            <person name="Riley R."/>
            <person name="Andreopoulos W."/>
            <person name="Labutti K."/>
            <person name="Pangilinan J."/>
            <person name="Ruiz-Duenas F.J."/>
            <person name="Barrasa J.M."/>
            <person name="Sanchez-Garcia M."/>
            <person name="Camarero S."/>
            <person name="Miyauchi S."/>
            <person name="Serrano A."/>
            <person name="Linde D."/>
            <person name="Babiker R."/>
            <person name="Drula E."/>
            <person name="Ayuso-Fernandez I."/>
            <person name="Pacheco R."/>
            <person name="Padilla G."/>
            <person name="Ferreira P."/>
            <person name="Barriuso J."/>
            <person name="Kellner H."/>
            <person name="Castanera R."/>
            <person name="Alfaro M."/>
            <person name="Ramirez L."/>
            <person name="Pisabarro A.G."/>
            <person name="Kuo A."/>
            <person name="Tritt A."/>
            <person name="Lipzen A."/>
            <person name="He G."/>
            <person name="Yan M."/>
            <person name="Ng V."/>
            <person name="Cullen D."/>
            <person name="Martin F."/>
            <person name="Rosso M.-N."/>
            <person name="Henrissat B."/>
            <person name="Hibbett D."/>
            <person name="Martinez A.T."/>
            <person name="Grigoriev I.V."/>
        </authorList>
    </citation>
    <scope>NUCLEOTIDE SEQUENCE</scope>
    <source>
        <strain evidence="4">MF-IS2</strain>
    </source>
</reference>
<dbReference type="OrthoDB" id="10068793at2759"/>
<dbReference type="Pfam" id="PF13598">
    <property type="entry name" value="DUF4139"/>
    <property type="match status" value="1"/>
</dbReference>
<dbReference type="PANTHER" id="PTHR31005">
    <property type="entry name" value="DUF4139 DOMAIN-CONTAINING PROTEIN"/>
    <property type="match status" value="1"/>
</dbReference>
<evidence type="ECO:0000259" key="2">
    <source>
        <dbReference type="Pfam" id="PF13598"/>
    </source>
</evidence>
<evidence type="ECO:0008006" key="6">
    <source>
        <dbReference type="Google" id="ProtNLM"/>
    </source>
</evidence>
<dbReference type="InterPro" id="IPR011935">
    <property type="entry name" value="CHP02231"/>
</dbReference>
<dbReference type="Proteomes" id="UP000807342">
    <property type="component" value="Unassembled WGS sequence"/>
</dbReference>
<feature type="domain" description="DUF4139" evidence="2">
    <location>
        <begin position="211"/>
        <end position="398"/>
    </location>
</feature>
<sequence>MTSDTSQHTLELNVQDDSRIISVTVYPDCAKITRAFPLKLRSGSTSITISGGLLYKKDAPEILKLEKRGDIILRDVNITAGDPPDSTETKDLKEVSLKALLKEKDLLKMSLARHQLAPVILTTFVESMDLTKMTVVSLDEALETFNDRTTKWEHKIQELEGKIAEIEGRIQSEMNPASVETKPSQEDPQLSNHIIQFVTDAIGAVRAEVWLIYTASGASWTADYDIAFSDVHSLDVEAKAIISYRGLVANNTAGSWEDVGITFETMARSKQDGELAIRHFQYTEDASKIAIPNAIHSVVGNITIPKGKSLKVLITRFEPALALERFCIPKMTTQGKVTNTLEYALPPGRANVFSDGDFLQSVDFNPIVVGGSFEVPLGFDTTIKVDYLPLTKTTTSEHPEVSYAHSRSYMIHHCHRQIAIINSRKTVIPNMVVVDGYPLGQPDVYTYLIFPALQVGTGKPIVTTDSPNGSNVIVSWDRVIAPVESSNQLGTKGLISWECTIGAESEIQLELRWQARVDVTKQVRGFD</sequence>
<dbReference type="PANTHER" id="PTHR31005:SF8">
    <property type="entry name" value="DUF4139 DOMAIN-CONTAINING PROTEIN"/>
    <property type="match status" value="1"/>
</dbReference>